<dbReference type="InterPro" id="IPR036388">
    <property type="entry name" value="WH-like_DNA-bd_sf"/>
</dbReference>
<keyword evidence="3" id="KW-0808">Transferase</keyword>
<keyword evidence="4" id="KW-0949">S-adenosyl-L-methionine</keyword>
<evidence type="ECO:0000259" key="8">
    <source>
        <dbReference type="Pfam" id="PF00891"/>
    </source>
</evidence>
<dbReference type="Gene3D" id="3.50.50.60">
    <property type="entry name" value="FAD/NAD(P)-binding domain"/>
    <property type="match status" value="1"/>
</dbReference>
<dbReference type="SUPFAM" id="SSF51905">
    <property type="entry name" value="FAD/NAD(P)-binding domain"/>
    <property type="match status" value="1"/>
</dbReference>
<evidence type="ECO:0000256" key="6">
    <source>
        <dbReference type="ARBA" id="ARBA00023033"/>
    </source>
</evidence>
<dbReference type="GO" id="GO:0008171">
    <property type="term" value="F:O-methyltransferase activity"/>
    <property type="evidence" value="ECO:0007669"/>
    <property type="project" value="InterPro"/>
</dbReference>
<dbReference type="InterPro" id="IPR050816">
    <property type="entry name" value="Flavin-dep_Halogenase_NPB"/>
</dbReference>
<dbReference type="InterPro" id="IPR012967">
    <property type="entry name" value="COMT_dimerisation"/>
</dbReference>
<protein>
    <submittedName>
        <fullName evidence="10">Uncharacterized protein</fullName>
    </submittedName>
</protein>
<dbReference type="InterPro" id="IPR006905">
    <property type="entry name" value="Flavin_halogenase"/>
</dbReference>
<evidence type="ECO:0000256" key="1">
    <source>
        <dbReference type="ARBA" id="ARBA00005706"/>
    </source>
</evidence>
<dbReference type="Proteomes" id="UP000054321">
    <property type="component" value="Unassembled WGS sequence"/>
</dbReference>
<keyword evidence="6" id="KW-0503">Monooxygenase</keyword>
<dbReference type="PANTHER" id="PTHR43747">
    <property type="entry name" value="FAD-BINDING PROTEIN"/>
    <property type="match status" value="1"/>
</dbReference>
<reference evidence="10 11" key="1">
    <citation type="submission" date="2014-04" db="EMBL/GenBank/DDBJ databases">
        <authorList>
            <consortium name="DOE Joint Genome Institute"/>
            <person name="Kuo A."/>
            <person name="Martino E."/>
            <person name="Perotto S."/>
            <person name="Kohler A."/>
            <person name="Nagy L.G."/>
            <person name="Floudas D."/>
            <person name="Copeland A."/>
            <person name="Barry K.W."/>
            <person name="Cichocki N."/>
            <person name="Veneault-Fourrey C."/>
            <person name="LaButti K."/>
            <person name="Lindquist E.A."/>
            <person name="Lipzen A."/>
            <person name="Lundell T."/>
            <person name="Morin E."/>
            <person name="Murat C."/>
            <person name="Sun H."/>
            <person name="Tunlid A."/>
            <person name="Henrissat B."/>
            <person name="Grigoriev I.V."/>
            <person name="Hibbett D.S."/>
            <person name="Martin F."/>
            <person name="Nordberg H.P."/>
            <person name="Cantor M.N."/>
            <person name="Hua S.X."/>
        </authorList>
    </citation>
    <scope>NUCLEOTIDE SEQUENCE [LARGE SCALE GENOMIC DNA]</scope>
    <source>
        <strain evidence="10 11">Zn</strain>
    </source>
</reference>
<dbReference type="SUPFAM" id="SSF46785">
    <property type="entry name" value="Winged helix' DNA-binding domain"/>
    <property type="match status" value="1"/>
</dbReference>
<keyword evidence="2" id="KW-0489">Methyltransferase</keyword>
<dbReference type="InterPro" id="IPR036390">
    <property type="entry name" value="WH_DNA-bd_sf"/>
</dbReference>
<keyword evidence="5" id="KW-0560">Oxidoreductase</keyword>
<dbReference type="InterPro" id="IPR001077">
    <property type="entry name" value="COMT_C"/>
</dbReference>
<comment type="similarity">
    <text evidence="1">Belongs to the flavin-dependent halogenase family.</text>
</comment>
<dbReference type="Pfam" id="PF04820">
    <property type="entry name" value="Trp_halogenase"/>
    <property type="match status" value="2"/>
</dbReference>
<dbReference type="SMR" id="A0A0C3GPD8"/>
<evidence type="ECO:0000313" key="10">
    <source>
        <dbReference type="EMBL" id="KIM93269.1"/>
    </source>
</evidence>
<gene>
    <name evidence="10" type="ORF">OIDMADRAFT_106943</name>
</gene>
<dbReference type="InterPro" id="IPR029063">
    <property type="entry name" value="SAM-dependent_MTases_sf"/>
</dbReference>
<accession>A0A0C3GPD8</accession>
<feature type="domain" description="O-methyltransferase C-terminal" evidence="8">
    <location>
        <begin position="854"/>
        <end position="961"/>
    </location>
</feature>
<dbReference type="PROSITE" id="PS51683">
    <property type="entry name" value="SAM_OMT_II"/>
    <property type="match status" value="1"/>
</dbReference>
<dbReference type="GO" id="GO:0032259">
    <property type="term" value="P:methylation"/>
    <property type="evidence" value="ECO:0007669"/>
    <property type="project" value="UniProtKB-KW"/>
</dbReference>
<dbReference type="EMBL" id="KN832897">
    <property type="protein sequence ID" value="KIM93269.1"/>
    <property type="molecule type" value="Genomic_DNA"/>
</dbReference>
<evidence type="ECO:0000256" key="4">
    <source>
        <dbReference type="ARBA" id="ARBA00022691"/>
    </source>
</evidence>
<organism evidence="10 11">
    <name type="scientific">Oidiodendron maius (strain Zn)</name>
    <dbReference type="NCBI Taxonomy" id="913774"/>
    <lineage>
        <taxon>Eukaryota</taxon>
        <taxon>Fungi</taxon>
        <taxon>Dikarya</taxon>
        <taxon>Ascomycota</taxon>
        <taxon>Pezizomycotina</taxon>
        <taxon>Leotiomycetes</taxon>
        <taxon>Leotiomycetes incertae sedis</taxon>
        <taxon>Myxotrichaceae</taxon>
        <taxon>Oidiodendron</taxon>
    </lineage>
</organism>
<dbReference type="InParanoid" id="A0A0C3GPD8"/>
<keyword evidence="11" id="KW-1185">Reference proteome</keyword>
<feature type="domain" description="O-methyltransferase dimerisation" evidence="9">
    <location>
        <begin position="659"/>
        <end position="723"/>
    </location>
</feature>
<evidence type="ECO:0000256" key="7">
    <source>
        <dbReference type="SAM" id="MobiDB-lite"/>
    </source>
</evidence>
<evidence type="ECO:0000256" key="2">
    <source>
        <dbReference type="ARBA" id="ARBA00022603"/>
    </source>
</evidence>
<dbReference type="OrthoDB" id="3340390at2759"/>
<dbReference type="SUPFAM" id="SSF53335">
    <property type="entry name" value="S-adenosyl-L-methionine-dependent methyltransferases"/>
    <property type="match status" value="1"/>
</dbReference>
<evidence type="ECO:0000256" key="3">
    <source>
        <dbReference type="ARBA" id="ARBA00022679"/>
    </source>
</evidence>
<feature type="region of interest" description="Disordered" evidence="7">
    <location>
        <begin position="552"/>
        <end position="597"/>
    </location>
</feature>
<dbReference type="InterPro" id="IPR016461">
    <property type="entry name" value="COMT-like"/>
</dbReference>
<dbReference type="AlphaFoldDB" id="A0A0C3GPD8"/>
<dbReference type="Pfam" id="PF08100">
    <property type="entry name" value="Dimerisation"/>
    <property type="match status" value="1"/>
</dbReference>
<dbReference type="Gene3D" id="1.10.10.10">
    <property type="entry name" value="Winged helix-like DNA-binding domain superfamily/Winged helix DNA-binding domain"/>
    <property type="match status" value="1"/>
</dbReference>
<evidence type="ECO:0000256" key="5">
    <source>
        <dbReference type="ARBA" id="ARBA00023002"/>
    </source>
</evidence>
<feature type="compositionally biased region" description="Polar residues" evidence="7">
    <location>
        <begin position="588"/>
        <end position="597"/>
    </location>
</feature>
<reference evidence="11" key="2">
    <citation type="submission" date="2015-01" db="EMBL/GenBank/DDBJ databases">
        <title>Evolutionary Origins and Diversification of the Mycorrhizal Mutualists.</title>
        <authorList>
            <consortium name="DOE Joint Genome Institute"/>
            <consortium name="Mycorrhizal Genomics Consortium"/>
            <person name="Kohler A."/>
            <person name="Kuo A."/>
            <person name="Nagy L.G."/>
            <person name="Floudas D."/>
            <person name="Copeland A."/>
            <person name="Barry K.W."/>
            <person name="Cichocki N."/>
            <person name="Veneault-Fourrey C."/>
            <person name="LaButti K."/>
            <person name="Lindquist E.A."/>
            <person name="Lipzen A."/>
            <person name="Lundell T."/>
            <person name="Morin E."/>
            <person name="Murat C."/>
            <person name="Riley R."/>
            <person name="Ohm R."/>
            <person name="Sun H."/>
            <person name="Tunlid A."/>
            <person name="Henrissat B."/>
            <person name="Grigoriev I.V."/>
            <person name="Hibbett D.S."/>
            <person name="Martin F."/>
        </authorList>
    </citation>
    <scope>NUCLEOTIDE SEQUENCE [LARGE SCALE GENOMIC DNA]</scope>
    <source>
        <strain evidence="11">Zn</strain>
    </source>
</reference>
<dbReference type="PRINTS" id="PR00420">
    <property type="entry name" value="RNGMNOXGNASE"/>
</dbReference>
<evidence type="ECO:0000313" key="11">
    <source>
        <dbReference type="Proteomes" id="UP000054321"/>
    </source>
</evidence>
<dbReference type="InterPro" id="IPR036188">
    <property type="entry name" value="FAD/NAD-bd_sf"/>
</dbReference>
<dbReference type="GO" id="GO:0046983">
    <property type="term" value="F:protein dimerization activity"/>
    <property type="evidence" value="ECO:0007669"/>
    <property type="project" value="InterPro"/>
</dbReference>
<dbReference type="PANTHER" id="PTHR43747:SF5">
    <property type="entry name" value="FAD-BINDING DOMAIN-CONTAINING PROTEIN"/>
    <property type="match status" value="1"/>
</dbReference>
<dbReference type="Pfam" id="PF00891">
    <property type="entry name" value="Methyltransf_2"/>
    <property type="match status" value="1"/>
</dbReference>
<dbReference type="HOGENOM" id="CLU_305659_0_0_1"/>
<evidence type="ECO:0000259" key="9">
    <source>
        <dbReference type="Pfam" id="PF08100"/>
    </source>
</evidence>
<proteinExistence type="inferred from homology"/>
<dbReference type="GO" id="GO:0004497">
    <property type="term" value="F:monooxygenase activity"/>
    <property type="evidence" value="ECO:0007669"/>
    <property type="project" value="UniProtKB-KW"/>
</dbReference>
<dbReference type="Gene3D" id="3.40.50.150">
    <property type="entry name" value="Vaccinia Virus protein VP39"/>
    <property type="match status" value="1"/>
</dbReference>
<sequence>MSVPDTCTVLVVGGGPAGSFAAAALARDGIDVVLVDADKFPRYHIGESMLPSIRHFLKFIDCDDKWINHGFIKKKGAAFKLNWTQPDAYTDFIAAAGPNGYAWNVIRSESDEILFKHAGECGAHIFDATKIESINFVEDAETKEAWDSDLPNPGRPVSAIWARKDGSTGLIAFKYLIDASGRQGISSTKYLKNRKFNQSLKNIANWGYWTGAGVYGVGTHKEGSPYFEALKDASGWCWFIPLHDGTVSVGIVQNQEQATAKKRAQGSPSSKDFYLNSLDLVPGVKALCGQGTLVSDIKSASDWSYTASSYAFPYARIIGDAGCFIDPFFSSGVHLAILGGLSAAVTIAGSMRGDCDEKTAALWHSKKITESYTRFFLVVSSALKQIRSQEEPVINDIDEEGFQRAFDLFKPVIQGTVDADSNGRFTQADISKAMEFCFKAFTHVTPEEKDALVEKLKSYGLDARADDESTQKAIDEIEKNLTAEELQVLNILRSRRMVREDGYNIDSFTLDAVDGLSPNMVRGKLGLKKAESVKLNISNLYSIDYLEGKTPGVRVPNSQDSSKESMNGHGLNEHSNGIENSMKEGITGSVNGSMRNGTPATREELEGMVKLITPLNNFGSAMDDLHRHALMSALYQAAESLETPFDTLMRFSNSRYQLSLIKVGYQLGVFEALVASSAALTAEELAKHTGADPKLVSRVVRYLAANRIIVELGENLYEANKITKYMADPHMEGGMKYFHTVSSPTVHKLPEFLQENNFQNPIGEPSVWHKSKNTAMNLFAWLKANQPETLKHLHNLRAFPKERNWLSCIPFAQFSETDRIAFVGMGRNVEHECLRLKEAHPKLAGRIVLQHLPETPQHAPMIKDVTFISHDIFTPQPVKGAQYYYLRRTLHHWSDEQVVEILRNLVPAMALDSQVLIDEIVLPNTAASAPPAAHDLEMMIMFGAMERTINQWNVLLDHAGLKAVEVKTYEIAMQSSIIFAQLK</sequence>
<name>A0A0C3GPD8_OIDMZ</name>